<evidence type="ECO:0000313" key="2">
    <source>
        <dbReference type="Proteomes" id="UP000010364"/>
    </source>
</evidence>
<protein>
    <submittedName>
        <fullName evidence="1">Uncharacterized protein</fullName>
    </submittedName>
</protein>
<organism evidence="1 2">
    <name type="scientific">Bacillus phage phiAGATE</name>
    <dbReference type="NCBI Taxonomy" id="1204533"/>
    <lineage>
        <taxon>Viruses</taxon>
        <taxon>Duplodnaviria</taxon>
        <taxon>Heunggongvirae</taxon>
        <taxon>Uroviricota</taxon>
        <taxon>Caudoviricetes</taxon>
        <taxon>Herelleviridae</taxon>
        <taxon>Bastillevirinae</taxon>
        <taxon>Agatevirus</taxon>
        <taxon>Agatevirus agate</taxon>
    </lineage>
</organism>
<evidence type="ECO:0000313" key="1">
    <source>
        <dbReference type="EMBL" id="AGB62657.1"/>
    </source>
</evidence>
<sequence>MKVKDVLHQSDLKELLEEIYEVEFESTLDEGWTVNNNTLEAKTFLSLSEEGKILYAMNHASAYIEKVKHWTKEEFYQHYGSRFHYYINS</sequence>
<dbReference type="GeneID" id="14516200"/>
<proteinExistence type="predicted"/>
<dbReference type="KEGG" id="vg:14516200"/>
<reference evidence="1" key="1">
    <citation type="submission" date="2013-11" db="EMBL/GenBank/DDBJ databases">
        <title>Discovery of phiAGATE novel phage infecting Bacillus pumilus leads to new insights in phylogeny of subfamily Spounavirinae.</title>
        <authorList>
            <person name="Barylski J."/>
            <person name="Nowicki G."/>
            <person name="Gozdzicka-Jozefiak A."/>
        </authorList>
    </citation>
    <scope>NUCLEOTIDE SEQUENCE [LARGE SCALE GENOMIC DNA]</scope>
</reference>
<dbReference type="OrthoDB" id="40595at10239"/>
<accession>L0LAC0</accession>
<dbReference type="RefSeq" id="YP_007349250.1">
    <property type="nucleotide sequence ID" value="NC_020081.2"/>
</dbReference>
<dbReference type="EMBL" id="JX238501">
    <property type="protein sequence ID" value="AGB62657.1"/>
    <property type="molecule type" value="Genomic_DNA"/>
</dbReference>
<dbReference type="Proteomes" id="UP000010364">
    <property type="component" value="Segment"/>
</dbReference>
<keyword evidence="2" id="KW-1185">Reference proteome</keyword>
<name>L0LAC0_9CAUD</name>